<geneLocation type="plasmid" evidence="7 9">
    <name>pAA02</name>
</geneLocation>
<protein>
    <recommendedName>
        <fullName evidence="3">hydroxymethylglutaryl-CoA lyase</fullName>
        <ecNumber evidence="3">4.1.3.4</ecNumber>
    </recommendedName>
</protein>
<comment type="pathway">
    <text evidence="1">Metabolic intermediate metabolism; (S)-3-hydroxy-3-methylglutaryl-CoA degradation; acetoacetate from (S)-3-hydroxy-3-methylglutaryl-CoA: step 1/1.</text>
</comment>
<evidence type="ECO:0000256" key="2">
    <source>
        <dbReference type="ARBA" id="ARBA00009405"/>
    </source>
</evidence>
<dbReference type="PROSITE" id="PS50991">
    <property type="entry name" value="PYR_CT"/>
    <property type="match status" value="1"/>
</dbReference>
<dbReference type="NCBIfam" id="NF004283">
    <property type="entry name" value="PRK05692.1"/>
    <property type="match status" value="1"/>
</dbReference>
<dbReference type="EC" id="4.1.3.4" evidence="3"/>
<dbReference type="EMBL" id="JACICB010000042">
    <property type="protein sequence ID" value="MBB3710098.1"/>
    <property type="molecule type" value="Genomic_DNA"/>
</dbReference>
<dbReference type="RefSeq" id="WP_067968793.1">
    <property type="nucleotide sequence ID" value="NZ_CP015007.1"/>
</dbReference>
<evidence type="ECO:0000256" key="1">
    <source>
        <dbReference type="ARBA" id="ARBA00005143"/>
    </source>
</evidence>
<dbReference type="SUPFAM" id="SSF51569">
    <property type="entry name" value="Aldolase"/>
    <property type="match status" value="1"/>
</dbReference>
<name>A0AAC8YW86_AMIAI</name>
<reference evidence="7 9" key="1">
    <citation type="submission" date="2016-03" db="EMBL/GenBank/DDBJ databases">
        <title>Complete genome of Aminobacter aminovorans KCTC 2477.</title>
        <authorList>
            <person name="Kim K.M."/>
        </authorList>
    </citation>
    <scope>NUCLEOTIDE SEQUENCE [LARGE SCALE GENOMIC DNA]</scope>
    <source>
        <strain evidence="7 9">KCTC 2477</strain>
        <plasmid evidence="7 9">pAA02</plasmid>
    </source>
</reference>
<comment type="similarity">
    <text evidence="2">Belongs to the HMG-CoA lyase family.</text>
</comment>
<gene>
    <name evidence="7" type="ORF">AA2016_6088</name>
    <name evidence="8" type="ORF">FHS67_006458</name>
</gene>
<dbReference type="GO" id="GO:0046872">
    <property type="term" value="F:metal ion binding"/>
    <property type="evidence" value="ECO:0007669"/>
    <property type="project" value="UniProtKB-KW"/>
</dbReference>
<dbReference type="InterPro" id="IPR013785">
    <property type="entry name" value="Aldolase_TIM"/>
</dbReference>
<dbReference type="GO" id="GO:0004419">
    <property type="term" value="F:hydroxymethylglutaryl-CoA lyase activity"/>
    <property type="evidence" value="ECO:0007669"/>
    <property type="project" value="UniProtKB-EC"/>
</dbReference>
<evidence type="ECO:0000313" key="10">
    <source>
        <dbReference type="Proteomes" id="UP000577697"/>
    </source>
</evidence>
<dbReference type="PANTHER" id="PTHR42738">
    <property type="entry name" value="HYDROXYMETHYLGLUTARYL-COA LYASE"/>
    <property type="match status" value="1"/>
</dbReference>
<dbReference type="InterPro" id="IPR000891">
    <property type="entry name" value="PYR_CT"/>
</dbReference>
<dbReference type="Proteomes" id="UP000577697">
    <property type="component" value="Unassembled WGS sequence"/>
</dbReference>
<proteinExistence type="inferred from homology"/>
<dbReference type="Proteomes" id="UP000075755">
    <property type="component" value="Plasmid pAA02"/>
</dbReference>
<dbReference type="Gene3D" id="3.20.20.70">
    <property type="entry name" value="Aldolase class I"/>
    <property type="match status" value="1"/>
</dbReference>
<dbReference type="CDD" id="cd07938">
    <property type="entry name" value="DRE_TIM_HMGL"/>
    <property type="match status" value="1"/>
</dbReference>
<dbReference type="GO" id="GO:0006552">
    <property type="term" value="P:L-leucine catabolic process"/>
    <property type="evidence" value="ECO:0007669"/>
    <property type="project" value="TreeGrafter"/>
</dbReference>
<dbReference type="GO" id="GO:0046951">
    <property type="term" value="P:ketone body biosynthetic process"/>
    <property type="evidence" value="ECO:0007669"/>
    <property type="project" value="TreeGrafter"/>
</dbReference>
<dbReference type="KEGG" id="aak:AA2016_6088"/>
<dbReference type="EMBL" id="CP015007">
    <property type="protein sequence ID" value="AMS44991.1"/>
    <property type="molecule type" value="Genomic_DNA"/>
</dbReference>
<organism evidence="7 9">
    <name type="scientific">Aminobacter aminovorans</name>
    <name type="common">Chelatobacter heintzii</name>
    <dbReference type="NCBI Taxonomy" id="83263"/>
    <lineage>
        <taxon>Bacteria</taxon>
        <taxon>Pseudomonadati</taxon>
        <taxon>Pseudomonadota</taxon>
        <taxon>Alphaproteobacteria</taxon>
        <taxon>Hyphomicrobiales</taxon>
        <taxon>Phyllobacteriaceae</taxon>
        <taxon>Aminobacter</taxon>
    </lineage>
</organism>
<evidence type="ECO:0000313" key="8">
    <source>
        <dbReference type="EMBL" id="MBB3710098.1"/>
    </source>
</evidence>
<evidence type="ECO:0000256" key="3">
    <source>
        <dbReference type="ARBA" id="ARBA00012910"/>
    </source>
</evidence>
<feature type="domain" description="Pyruvate carboxyltransferase" evidence="6">
    <location>
        <begin position="18"/>
        <end position="285"/>
    </location>
</feature>
<accession>A0AAC8YW86</accession>
<dbReference type="Pfam" id="PF00682">
    <property type="entry name" value="HMGL-like"/>
    <property type="match status" value="1"/>
</dbReference>
<evidence type="ECO:0000256" key="4">
    <source>
        <dbReference type="ARBA" id="ARBA00022723"/>
    </source>
</evidence>
<evidence type="ECO:0000256" key="5">
    <source>
        <dbReference type="ARBA" id="ARBA00023239"/>
    </source>
</evidence>
<dbReference type="AlphaFoldDB" id="A0AAC8YW86"/>
<reference evidence="8 10" key="2">
    <citation type="submission" date="2020-08" db="EMBL/GenBank/DDBJ databases">
        <title>Genomic Encyclopedia of Type Strains, Phase IV (KMG-IV): sequencing the most valuable type-strain genomes for metagenomic binning, comparative biology and taxonomic classification.</title>
        <authorList>
            <person name="Goeker M."/>
        </authorList>
    </citation>
    <scope>NUCLEOTIDE SEQUENCE [LARGE SCALE GENOMIC DNA]</scope>
    <source>
        <strain evidence="8 10">DSM 10368</strain>
    </source>
</reference>
<keyword evidence="7" id="KW-0670">Pyruvate</keyword>
<evidence type="ECO:0000259" key="6">
    <source>
        <dbReference type="PROSITE" id="PS50991"/>
    </source>
</evidence>
<keyword evidence="7" id="KW-0614">Plasmid</keyword>
<keyword evidence="4" id="KW-0479">Metal-binding</keyword>
<keyword evidence="10" id="KW-1185">Reference proteome</keyword>
<dbReference type="PANTHER" id="PTHR42738:SF7">
    <property type="entry name" value="HYDROXYMETHYLGLUTARYL-COA LYASE"/>
    <property type="match status" value="1"/>
</dbReference>
<keyword evidence="5 8" id="KW-0456">Lyase</keyword>
<evidence type="ECO:0000313" key="7">
    <source>
        <dbReference type="EMBL" id="AMS44991.1"/>
    </source>
</evidence>
<dbReference type="FunFam" id="3.20.20.70:FF:000201">
    <property type="entry name" value="Hydroxymethylglutaryl-CoA lyase"/>
    <property type="match status" value="1"/>
</dbReference>
<evidence type="ECO:0000313" key="9">
    <source>
        <dbReference type="Proteomes" id="UP000075755"/>
    </source>
</evidence>
<sequence>MTESGIPGASGGALPNAVRIVEVGPRDGLQNERAVVPLAAKLSLIESLVAAGLGTVEAGSFVSPRWVPQMADTDRVVTHFRSSDAVEMPVLVPNLRGLELAKAAGARTVAVFAAATVLFSRANLNASRAESLARFAEVTAAARASGMRVRGYVSCAVHCPYEGWVEPGKAAELAASLADMGCYEVSMCDTTGAASPGRALAMARAAIAAVPIDRIAVHFHDTFGQALVNTLACLELGISVVDSSVSGLGGCPYSPGAAGNLATEDLVYMLDGLGIATGIDLDALVKAGAEISDVLGRKPISRAGLALATRLSASSEVKDHLSN</sequence>
<dbReference type="InterPro" id="IPR043594">
    <property type="entry name" value="HMGL"/>
</dbReference>